<keyword evidence="7 8" id="KW-0472">Membrane</keyword>
<evidence type="ECO:0000256" key="9">
    <source>
        <dbReference type="SAM" id="SignalP"/>
    </source>
</evidence>
<gene>
    <name evidence="10" type="ORF">JIN82_14750</name>
</gene>
<feature type="transmembrane region" description="Helical" evidence="8">
    <location>
        <begin position="132"/>
        <end position="159"/>
    </location>
</feature>
<feature type="chain" id="PRO_5035203977" description="Probable membrane transporter protein" evidence="9">
    <location>
        <begin position="22"/>
        <end position="250"/>
    </location>
</feature>
<dbReference type="InterPro" id="IPR002781">
    <property type="entry name" value="TM_pro_TauE-like"/>
</dbReference>
<feature type="transmembrane region" description="Helical" evidence="8">
    <location>
        <begin position="171"/>
        <end position="192"/>
    </location>
</feature>
<reference evidence="10" key="1">
    <citation type="submission" date="2021-01" db="EMBL/GenBank/DDBJ databases">
        <title>Modified the classification status of verrucomicrobia.</title>
        <authorList>
            <person name="Feng X."/>
        </authorList>
    </citation>
    <scope>NUCLEOTIDE SEQUENCE</scope>
    <source>
        <strain evidence="10">_KCTC 22039</strain>
    </source>
</reference>
<evidence type="ECO:0000256" key="4">
    <source>
        <dbReference type="ARBA" id="ARBA00022475"/>
    </source>
</evidence>
<dbReference type="AlphaFoldDB" id="A0A8J7SJV9"/>
<dbReference type="EMBL" id="JAENIM010000045">
    <property type="protein sequence ID" value="MBK1792420.1"/>
    <property type="molecule type" value="Genomic_DNA"/>
</dbReference>
<keyword evidence="4 8" id="KW-1003">Cell membrane</keyword>
<organism evidence="10 11">
    <name type="scientific">Persicirhabdus sediminis</name>
    <dbReference type="NCBI Taxonomy" id="454144"/>
    <lineage>
        <taxon>Bacteria</taxon>
        <taxon>Pseudomonadati</taxon>
        <taxon>Verrucomicrobiota</taxon>
        <taxon>Verrucomicrobiia</taxon>
        <taxon>Verrucomicrobiales</taxon>
        <taxon>Verrucomicrobiaceae</taxon>
        <taxon>Persicirhabdus</taxon>
    </lineage>
</organism>
<feature type="transmembrane region" description="Helical" evidence="8">
    <location>
        <begin position="77"/>
        <end position="96"/>
    </location>
</feature>
<name>A0A8J7SJV9_9BACT</name>
<evidence type="ECO:0000313" key="10">
    <source>
        <dbReference type="EMBL" id="MBK1792420.1"/>
    </source>
</evidence>
<evidence type="ECO:0000256" key="7">
    <source>
        <dbReference type="ARBA" id="ARBA00023136"/>
    </source>
</evidence>
<dbReference type="Proteomes" id="UP000624703">
    <property type="component" value="Unassembled WGS sequence"/>
</dbReference>
<proteinExistence type="inferred from homology"/>
<evidence type="ECO:0000256" key="3">
    <source>
        <dbReference type="ARBA" id="ARBA00022448"/>
    </source>
</evidence>
<feature type="transmembrane region" description="Helical" evidence="8">
    <location>
        <begin position="102"/>
        <end position="120"/>
    </location>
</feature>
<evidence type="ECO:0000256" key="6">
    <source>
        <dbReference type="ARBA" id="ARBA00022989"/>
    </source>
</evidence>
<evidence type="ECO:0000256" key="5">
    <source>
        <dbReference type="ARBA" id="ARBA00022692"/>
    </source>
</evidence>
<comment type="subcellular location">
    <subcellularLocation>
        <location evidence="1 8">Cell membrane</location>
        <topology evidence="1 8">Multi-pass membrane protein</topology>
    </subcellularLocation>
</comment>
<dbReference type="PANTHER" id="PTHR30269:SF37">
    <property type="entry name" value="MEMBRANE TRANSPORTER PROTEIN"/>
    <property type="match status" value="1"/>
</dbReference>
<feature type="transmembrane region" description="Helical" evidence="8">
    <location>
        <begin position="199"/>
        <end position="219"/>
    </location>
</feature>
<accession>A0A8J7SJV9</accession>
<keyword evidence="6 8" id="KW-1133">Transmembrane helix</keyword>
<comment type="similarity">
    <text evidence="2 8">Belongs to the 4-toluene sulfonate uptake permease (TSUP) (TC 2.A.102) family.</text>
</comment>
<keyword evidence="11" id="KW-1185">Reference proteome</keyword>
<feature type="transmembrane region" description="Helical" evidence="8">
    <location>
        <begin position="31"/>
        <end position="56"/>
    </location>
</feature>
<evidence type="ECO:0000256" key="1">
    <source>
        <dbReference type="ARBA" id="ARBA00004651"/>
    </source>
</evidence>
<dbReference type="RefSeq" id="WP_200312432.1">
    <property type="nucleotide sequence ID" value="NZ_JAENIM010000045.1"/>
</dbReference>
<dbReference type="GO" id="GO:0005886">
    <property type="term" value="C:plasma membrane"/>
    <property type="evidence" value="ECO:0007669"/>
    <property type="project" value="UniProtKB-SubCell"/>
</dbReference>
<evidence type="ECO:0000256" key="8">
    <source>
        <dbReference type="RuleBase" id="RU363041"/>
    </source>
</evidence>
<protein>
    <recommendedName>
        <fullName evidence="8">Probable membrane transporter protein</fullName>
    </recommendedName>
</protein>
<keyword evidence="5 8" id="KW-0812">Transmembrane</keyword>
<keyword evidence="9" id="KW-0732">Signal</keyword>
<dbReference type="PANTHER" id="PTHR30269">
    <property type="entry name" value="TRANSMEMBRANE PROTEIN YFCA"/>
    <property type="match status" value="1"/>
</dbReference>
<feature type="signal peptide" evidence="9">
    <location>
        <begin position="1"/>
        <end position="21"/>
    </location>
</feature>
<dbReference type="Pfam" id="PF01925">
    <property type="entry name" value="TauE"/>
    <property type="match status" value="1"/>
</dbReference>
<sequence>MDALHLSLAAIILCLSSAAQSAVGFGYALFATPLLVCLGVPLPTAMIIVASCSLFQASTGAYKLREHIPWKIVFKGCAIRSIATMLGVTLMFVLIGMSQPTLQLYLGIILCVLLLIRIVARPKPREHVAAGWGWASFSLSGLLAGTCGMGSSPIVIWMMAHDWDTKRIRGLMFAIYTVCIPLQLILLTATIGKHAMHDFLIGLCCLPLAFIGAQIGHPIGNKISRKRLSQFAYLLLFSIGVGSIIPSLHL</sequence>
<dbReference type="InterPro" id="IPR052017">
    <property type="entry name" value="TSUP"/>
</dbReference>
<keyword evidence="3" id="KW-0813">Transport</keyword>
<evidence type="ECO:0000256" key="2">
    <source>
        <dbReference type="ARBA" id="ARBA00009142"/>
    </source>
</evidence>
<evidence type="ECO:0000313" key="11">
    <source>
        <dbReference type="Proteomes" id="UP000624703"/>
    </source>
</evidence>
<comment type="caution">
    <text evidence="10">The sequence shown here is derived from an EMBL/GenBank/DDBJ whole genome shotgun (WGS) entry which is preliminary data.</text>
</comment>
<feature type="transmembrane region" description="Helical" evidence="8">
    <location>
        <begin position="231"/>
        <end position="248"/>
    </location>
</feature>